<evidence type="ECO:0000313" key="5">
    <source>
        <dbReference type="EMBL" id="CAA9343376.1"/>
    </source>
</evidence>
<gene>
    <name evidence="5" type="ORF">AVDCRST_MAG56-8022</name>
</gene>
<dbReference type="InterPro" id="IPR047589">
    <property type="entry name" value="DUF11_rpt"/>
</dbReference>
<dbReference type="InterPro" id="IPR026444">
    <property type="entry name" value="Secre_tail"/>
</dbReference>
<feature type="domain" description="DUF7619" evidence="4">
    <location>
        <begin position="1084"/>
        <end position="1220"/>
    </location>
</feature>
<dbReference type="PANTHER" id="PTHR31778:SF2">
    <property type="entry name" value="BUD SITE SELECTION PROTEIN RAX2"/>
    <property type="match status" value="1"/>
</dbReference>
<feature type="chain" id="PRO_5027085377" evidence="1">
    <location>
        <begin position="21"/>
        <end position="1485"/>
    </location>
</feature>
<dbReference type="InterPro" id="IPR002372">
    <property type="entry name" value="PQQ_rpt_dom"/>
</dbReference>
<feature type="signal peptide" evidence="1">
    <location>
        <begin position="1"/>
        <end position="20"/>
    </location>
</feature>
<reference evidence="5" key="1">
    <citation type="submission" date="2020-02" db="EMBL/GenBank/DDBJ databases">
        <authorList>
            <person name="Meier V. D."/>
        </authorList>
    </citation>
    <scope>NUCLEOTIDE SEQUENCE</scope>
    <source>
        <strain evidence="5">AVDCRST_MAG56</strain>
    </source>
</reference>
<dbReference type="Pfam" id="PF13360">
    <property type="entry name" value="PQQ_2"/>
    <property type="match status" value="1"/>
</dbReference>
<feature type="domain" description="Secretion system C-terminal sorting" evidence="3">
    <location>
        <begin position="1408"/>
        <end position="1483"/>
    </location>
</feature>
<sequence length="1485" mass="159727">MLKTLRFLVPFLFIAFPSLGQTLNPIMWTTDGQVYATAIDKNTIYLGGNFNYIGYHTGSGLRVTAGEGDFLPGKLPTMDSNVSASQPDGEGGFYLSGNFKIGGQDFTFLHVAADGQADLSWKPDFRVLSIADFRLEGSTLYAAGHHANEQGGNHPFVAALDLITGKTLWRHVIPGGNGLQTSIAVNGDRVYVGGGFQDAQVDGQTRSYLFSLEAGTGKITAWNPAPDGPVVTMDVLNNTLYIGGQFHYIGGQARLTLAALDPQTGIVNDWNPRPGYLNITSNSQSFSAGQISKLIATQGGIIVCGGFNFIGGEYRNNLASLDRTTGKALAWNPNVTFAADSQILRSASVSLMSLGENQLYFYGDFNSVNGQSRNRFAAVDINTGAATAWNPKKVDDSAYNQYVYAYTLCASGSEVLIGGSFDCFTMVPRKNLAAIDMSTDQLTAWSPTPDGSVLRMAIANNTLLAQGSFRQVNGQARTGFAGLDPVTGAVNTWNIKLTTEYDASPKGALLAAYDNKFYLAGDFTQANGVNRKYICAIDAGNGSITPWNPVLDGNVTAFSISENKVYLLGSFTKINGQSRLRLGSVDVQSGSVTAWTPTPPSGPVYAMLAHKNMVYLAGEFSNSSSADRMFLTAISTTTARVTPWNPSPDHYVYSLATGENAIVATGKFTSIGGATRHRLASLDPQTGYATDAIPGTHLYPSKVLVRNGIFSFTGFRSEYSSTDAFVAYAKVFPPTQARNVNYIHGTVYHDKAGNCTQHPDAMRLPHVVVKAEPGDYYAITDSLGNYTIAVDTGTYVVRQVLTDDPSRVITQTCPASEATHFVSFKGYGNTVAGKDFGNQVTLRPYLTASVASTRRRRCFPGNTTLSYGNSGSLPVADAKVHLQLPPHVVLVKANAAYTIAPDKHYVFDVGTLAPNQGSSIQITDSVVCDNPDIRGLTQCTKVWITPANNTTPSRDWDGSDVTLKAKCLPNGRVRLGLYNTGTGAMRDSSAYRIYLDAALALSRNFRLAAGDSLMLQVPANGQTVRLEAGQRPGHPVKQSTNITIEACGTNAGGKVSLGFVAQLPQDDAEPEVDTECLPITDSFDPNDKLVLPAGVTSEHYTAFGQELEYTVRFQNTGNDYAYRVVLVDTLSDRLDISTLRMNGASHPHRLDVSGKGRPVLTWTFDNINLPDSTRDQAGSNGLVKFTIKPLAGLPDKTRIENFADIFFDYNPPVRTNTTLNTLHDLPRETTGGDALPLTVCTPNPPVTAGPDQAFCNSQATTLQAREPVHGRGRWRLVNGAGRIAQPYQATTAVEALGYGQNVFEWSIPDGTCADDSLRYRVTVTRSRNPEKPLVAAVGVNGLQSTVEGESYQWYCNGQLLPEHTRSIKAGRGGLYTVRVSGGGGCPAAFSDPFDFRLTGPVLEQLSSIYPNPAGRDFTVSLPGGLSQVTITLFDAQGKKVAESTTYNASKEPLHQGFQLPACRAGVYLVKIQTPDALVVKRLVLR</sequence>
<evidence type="ECO:0000259" key="2">
    <source>
        <dbReference type="Pfam" id="PF13360"/>
    </source>
</evidence>
<keyword evidence="1" id="KW-0732">Signal</keyword>
<protein>
    <submittedName>
        <fullName evidence="5">Uncharacterized protein</fullName>
    </submittedName>
</protein>
<accession>A0A6J4LXC3</accession>
<organism evidence="5">
    <name type="scientific">uncultured Cytophagales bacterium</name>
    <dbReference type="NCBI Taxonomy" id="158755"/>
    <lineage>
        <taxon>Bacteria</taxon>
        <taxon>Pseudomonadati</taxon>
        <taxon>Bacteroidota</taxon>
        <taxon>Sphingobacteriia</taxon>
        <taxon>Sphingobacteriales</taxon>
        <taxon>environmental samples</taxon>
    </lineage>
</organism>
<dbReference type="PANTHER" id="PTHR31778">
    <property type="entry name" value="BUD SITE SELECTION PROTEIN RAX2"/>
    <property type="match status" value="1"/>
</dbReference>
<dbReference type="GO" id="GO:1902929">
    <property type="term" value="C:plasma membrane of growing cell tip"/>
    <property type="evidence" value="ECO:0007669"/>
    <property type="project" value="TreeGrafter"/>
</dbReference>
<dbReference type="Gene3D" id="2.120.10.80">
    <property type="entry name" value="Kelch-type beta propeller"/>
    <property type="match status" value="2"/>
</dbReference>
<name>A0A6J4LXC3_9SPHI</name>
<dbReference type="SUPFAM" id="SSF117281">
    <property type="entry name" value="Kelch motif"/>
    <property type="match status" value="1"/>
</dbReference>
<dbReference type="EMBL" id="CADCTQ010000672">
    <property type="protein sequence ID" value="CAA9343376.1"/>
    <property type="molecule type" value="Genomic_DNA"/>
</dbReference>
<evidence type="ECO:0000256" key="1">
    <source>
        <dbReference type="SAM" id="SignalP"/>
    </source>
</evidence>
<dbReference type="Gene3D" id="2.40.10.480">
    <property type="match status" value="1"/>
</dbReference>
<dbReference type="Pfam" id="PF18962">
    <property type="entry name" value="Por_Secre_tail"/>
    <property type="match status" value="1"/>
</dbReference>
<dbReference type="InterPro" id="IPR015915">
    <property type="entry name" value="Kelch-typ_b-propeller"/>
</dbReference>
<dbReference type="NCBIfam" id="TIGR01451">
    <property type="entry name" value="B_ant_repeat"/>
    <property type="match status" value="1"/>
</dbReference>
<dbReference type="Gene3D" id="2.60.40.740">
    <property type="match status" value="1"/>
</dbReference>
<evidence type="ECO:0000259" key="3">
    <source>
        <dbReference type="Pfam" id="PF18962"/>
    </source>
</evidence>
<dbReference type="Pfam" id="PF24595">
    <property type="entry name" value="DUF7619"/>
    <property type="match status" value="1"/>
</dbReference>
<evidence type="ECO:0000259" key="4">
    <source>
        <dbReference type="Pfam" id="PF24595"/>
    </source>
</evidence>
<feature type="domain" description="Pyrrolo-quinoline quinone repeat" evidence="2">
    <location>
        <begin position="157"/>
        <end position="392"/>
    </location>
</feature>
<dbReference type="InterPro" id="IPR055353">
    <property type="entry name" value="DUF7619"/>
</dbReference>
<dbReference type="SUPFAM" id="SSF69322">
    <property type="entry name" value="Tricorn protease domain 2"/>
    <property type="match status" value="1"/>
</dbReference>
<proteinExistence type="predicted"/>
<dbReference type="NCBIfam" id="TIGR04183">
    <property type="entry name" value="Por_Secre_tail"/>
    <property type="match status" value="1"/>
</dbReference>